<dbReference type="AlphaFoldDB" id="A0A6I8MG51"/>
<reference evidence="5 6" key="1">
    <citation type="submission" date="2019-11" db="EMBL/GenBank/DDBJ databases">
        <authorList>
            <person name="Brisse S."/>
        </authorList>
    </citation>
    <scope>NUCLEOTIDE SEQUENCE [LARGE SCALE GENOMIC DNA]</scope>
    <source>
        <strain evidence="5">FRC0190</strain>
    </source>
</reference>
<dbReference type="GO" id="GO:0003677">
    <property type="term" value="F:DNA binding"/>
    <property type="evidence" value="ECO:0007669"/>
    <property type="project" value="UniProtKB-KW"/>
</dbReference>
<evidence type="ECO:0000256" key="2">
    <source>
        <dbReference type="ARBA" id="ARBA00023125"/>
    </source>
</evidence>
<sequence>MSNISHTHTIAGYREHLLAGGRARGTIHVRISHISRCLAFIDKPLWAVTTGDIERWLASGNWGPAARKSARTSVRVFFAWCAREGLIEQSPAAAIIPVPQVRAVPKPCPDALISDAMRAASPRVRLAIEIMATCGLRRDECARVRACDVEPVGQGWILRVCGKGGHVRTIPCPPHLARRISQAHGWVFPGASVSGHISAGWLGKLISRALPSDWTPHKIRHRYATVAYGHSYDLRAVQELLGHASVATTQVYVAVNAADLVDAAAAAWKIAG</sequence>
<dbReference type="RefSeq" id="WP_155873828.1">
    <property type="nucleotide sequence ID" value="NZ_CP168248.1"/>
</dbReference>
<dbReference type="Gene3D" id="1.10.443.10">
    <property type="entry name" value="Intergrase catalytic core"/>
    <property type="match status" value="1"/>
</dbReference>
<dbReference type="InterPro" id="IPR011010">
    <property type="entry name" value="DNA_brk_join_enz"/>
</dbReference>
<dbReference type="Proteomes" id="UP000423525">
    <property type="component" value="Chromosome"/>
</dbReference>
<evidence type="ECO:0000259" key="4">
    <source>
        <dbReference type="PROSITE" id="PS51898"/>
    </source>
</evidence>
<keyword evidence="2" id="KW-0238">DNA-binding</keyword>
<dbReference type="PANTHER" id="PTHR30349">
    <property type="entry name" value="PHAGE INTEGRASE-RELATED"/>
    <property type="match status" value="1"/>
</dbReference>
<dbReference type="InterPro" id="IPR002104">
    <property type="entry name" value="Integrase_catalytic"/>
</dbReference>
<dbReference type="Pfam" id="PF00589">
    <property type="entry name" value="Phage_integrase"/>
    <property type="match status" value="1"/>
</dbReference>
<accession>A0A6I8MG51</accession>
<evidence type="ECO:0000256" key="1">
    <source>
        <dbReference type="ARBA" id="ARBA00008857"/>
    </source>
</evidence>
<dbReference type="KEGG" id="crf:FRC0190_01865"/>
<evidence type="ECO:0000313" key="5">
    <source>
        <dbReference type="EMBL" id="VZH85933.1"/>
    </source>
</evidence>
<proteinExistence type="inferred from homology"/>
<dbReference type="SUPFAM" id="SSF56349">
    <property type="entry name" value="DNA breaking-rejoining enzymes"/>
    <property type="match status" value="1"/>
</dbReference>
<protein>
    <submittedName>
        <fullName evidence="5">Integrase</fullName>
    </submittedName>
</protein>
<gene>
    <name evidence="5" type="ORF">FRC0190_01865</name>
</gene>
<evidence type="ECO:0000256" key="3">
    <source>
        <dbReference type="ARBA" id="ARBA00023172"/>
    </source>
</evidence>
<evidence type="ECO:0000313" key="6">
    <source>
        <dbReference type="Proteomes" id="UP000423525"/>
    </source>
</evidence>
<dbReference type="Gene3D" id="1.10.150.130">
    <property type="match status" value="1"/>
</dbReference>
<dbReference type="GO" id="GO:0006310">
    <property type="term" value="P:DNA recombination"/>
    <property type="evidence" value="ECO:0007669"/>
    <property type="project" value="UniProtKB-KW"/>
</dbReference>
<dbReference type="GO" id="GO:0015074">
    <property type="term" value="P:DNA integration"/>
    <property type="evidence" value="ECO:0007669"/>
    <property type="project" value="InterPro"/>
</dbReference>
<feature type="domain" description="Tyr recombinase" evidence="4">
    <location>
        <begin position="103"/>
        <end position="265"/>
    </location>
</feature>
<name>A0A6I8MG51_9CORY</name>
<dbReference type="InterPro" id="IPR010998">
    <property type="entry name" value="Integrase_recombinase_N"/>
</dbReference>
<keyword evidence="3" id="KW-0233">DNA recombination</keyword>
<dbReference type="PROSITE" id="PS51898">
    <property type="entry name" value="TYR_RECOMBINASE"/>
    <property type="match status" value="1"/>
</dbReference>
<dbReference type="InterPro" id="IPR050090">
    <property type="entry name" value="Tyrosine_recombinase_XerCD"/>
</dbReference>
<dbReference type="EMBL" id="LR738855">
    <property type="protein sequence ID" value="VZH85933.1"/>
    <property type="molecule type" value="Genomic_DNA"/>
</dbReference>
<dbReference type="PANTHER" id="PTHR30349:SF64">
    <property type="entry name" value="PROPHAGE INTEGRASE INTD-RELATED"/>
    <property type="match status" value="1"/>
</dbReference>
<comment type="similarity">
    <text evidence="1">Belongs to the 'phage' integrase family.</text>
</comment>
<organism evidence="5 6">
    <name type="scientific">Corynebacterium rouxii</name>
    <dbReference type="NCBI Taxonomy" id="2719119"/>
    <lineage>
        <taxon>Bacteria</taxon>
        <taxon>Bacillati</taxon>
        <taxon>Actinomycetota</taxon>
        <taxon>Actinomycetes</taxon>
        <taxon>Mycobacteriales</taxon>
        <taxon>Corynebacteriaceae</taxon>
        <taxon>Corynebacterium</taxon>
    </lineage>
</organism>
<dbReference type="InterPro" id="IPR013762">
    <property type="entry name" value="Integrase-like_cat_sf"/>
</dbReference>